<dbReference type="InterPro" id="IPR001660">
    <property type="entry name" value="SAM"/>
</dbReference>
<dbReference type="GO" id="GO:0016779">
    <property type="term" value="F:nucleotidyltransferase activity"/>
    <property type="evidence" value="ECO:0007669"/>
    <property type="project" value="UniProtKB-KW"/>
</dbReference>
<evidence type="ECO:0000313" key="10">
    <source>
        <dbReference type="EMBL" id="CAG9332914.1"/>
    </source>
</evidence>
<keyword evidence="3" id="KW-0808">Transferase</keyword>
<dbReference type="SMART" id="SM00454">
    <property type="entry name" value="SAM"/>
    <property type="match status" value="2"/>
</dbReference>
<dbReference type="PROSITE" id="PS50297">
    <property type="entry name" value="ANK_REP_REGION"/>
    <property type="match status" value="3"/>
</dbReference>
<keyword evidence="11" id="KW-1185">Reference proteome</keyword>
<keyword evidence="2" id="KW-0328">Glycosyltransferase</keyword>
<dbReference type="GO" id="GO:0003950">
    <property type="term" value="F:NAD+ poly-ADP-ribosyltransferase activity"/>
    <property type="evidence" value="ECO:0007669"/>
    <property type="project" value="UniProtKB-EC"/>
</dbReference>
<dbReference type="Pfam" id="PF00023">
    <property type="entry name" value="Ank"/>
    <property type="match status" value="1"/>
</dbReference>
<evidence type="ECO:0000256" key="2">
    <source>
        <dbReference type="ARBA" id="ARBA00022676"/>
    </source>
</evidence>
<keyword evidence="4" id="KW-0677">Repeat</keyword>
<organism evidence="10 11">
    <name type="scientific">Blepharisma stoltei</name>
    <dbReference type="NCBI Taxonomy" id="1481888"/>
    <lineage>
        <taxon>Eukaryota</taxon>
        <taxon>Sar</taxon>
        <taxon>Alveolata</taxon>
        <taxon>Ciliophora</taxon>
        <taxon>Postciliodesmatophora</taxon>
        <taxon>Heterotrichea</taxon>
        <taxon>Heterotrichida</taxon>
        <taxon>Blepharismidae</taxon>
        <taxon>Blepharisma</taxon>
    </lineage>
</organism>
<evidence type="ECO:0000256" key="1">
    <source>
        <dbReference type="ARBA" id="ARBA00012020"/>
    </source>
</evidence>
<dbReference type="SMART" id="SM00248">
    <property type="entry name" value="ANK"/>
    <property type="match status" value="4"/>
</dbReference>
<dbReference type="InterPro" id="IPR002110">
    <property type="entry name" value="Ankyrin_rpt"/>
</dbReference>
<proteinExistence type="inferred from homology"/>
<dbReference type="Pfam" id="PF12796">
    <property type="entry name" value="Ank_2"/>
    <property type="match status" value="1"/>
</dbReference>
<dbReference type="Proteomes" id="UP001162131">
    <property type="component" value="Unassembled WGS sequence"/>
</dbReference>
<evidence type="ECO:0000256" key="8">
    <source>
        <dbReference type="PROSITE-ProRule" id="PRU00023"/>
    </source>
</evidence>
<name>A0AAU9JZ12_9CILI</name>
<feature type="repeat" description="ANK" evidence="8">
    <location>
        <begin position="111"/>
        <end position="143"/>
    </location>
</feature>
<sequence>MQSIENEGTTNNDNSSLNASSEEFASLRELIKSDPEYLNRQDSRLGSTQLFSSVMSNNYKKTEFLLHLGADPNIPNNLGETPLHIAADNFEYDTVKLLLSHGADPKNANLEGETPLHNATYRGDAKTVNILLQNYADPNSLNFQLGQSPLHIAAENGHLEIIKLLLSHGANPDIKDKQGNTPSSLAKIQKIQQILDDWSENVEYDANTGLCAIREARSSEEDISSLPSLQCQSSLASIAMSPTNKVYSSPPTPFSKYLKSCGTADTTLGANQKSISQPGSREISILVKENDKLYEFLINIKLDIYFSNLVNAGFDDFDSLINQMSTPLPLTAEMLKNIGISKPGHQKRLLFMLEKAKNSPEEFLNNSYVNESIIIESTFWKCCIFPKIEHNDLTLKEILESLGLGNLYEKFYEAGYDELEFLVEQMKSKFIINEKLLKDEIGIEGVKDRKKIMGKLKSLSKQAKKSEMQQSSTTCRMF</sequence>
<comment type="catalytic activity">
    <reaction evidence="7">
        <text>NAD(+) + (ADP-D-ribosyl)n-acceptor = nicotinamide + (ADP-D-ribosyl)n+1-acceptor + H(+).</text>
        <dbReference type="EC" id="2.4.2.30"/>
    </reaction>
</comment>
<reference evidence="10" key="1">
    <citation type="submission" date="2021-09" db="EMBL/GenBank/DDBJ databases">
        <authorList>
            <consortium name="AG Swart"/>
            <person name="Singh M."/>
            <person name="Singh A."/>
            <person name="Seah K."/>
            <person name="Emmerich C."/>
        </authorList>
    </citation>
    <scope>NUCLEOTIDE SEQUENCE</scope>
    <source>
        <strain evidence="10">ATCC30299</strain>
    </source>
</reference>
<dbReference type="SUPFAM" id="SSF48403">
    <property type="entry name" value="Ankyrin repeat"/>
    <property type="match status" value="1"/>
</dbReference>
<dbReference type="Pfam" id="PF07647">
    <property type="entry name" value="SAM_2"/>
    <property type="match status" value="1"/>
</dbReference>
<feature type="domain" description="SAM" evidence="9">
    <location>
        <begin position="288"/>
        <end position="359"/>
    </location>
</feature>
<feature type="domain" description="SAM" evidence="9">
    <location>
        <begin position="394"/>
        <end position="462"/>
    </location>
</feature>
<evidence type="ECO:0000256" key="4">
    <source>
        <dbReference type="ARBA" id="ARBA00022737"/>
    </source>
</evidence>
<dbReference type="EMBL" id="CAJZBQ010000055">
    <property type="protein sequence ID" value="CAG9332914.1"/>
    <property type="molecule type" value="Genomic_DNA"/>
</dbReference>
<accession>A0AAU9JZ12</accession>
<evidence type="ECO:0000256" key="7">
    <source>
        <dbReference type="ARBA" id="ARBA00033987"/>
    </source>
</evidence>
<dbReference type="PRINTS" id="PR01415">
    <property type="entry name" value="ANKYRIN"/>
</dbReference>
<evidence type="ECO:0000256" key="3">
    <source>
        <dbReference type="ARBA" id="ARBA00022695"/>
    </source>
</evidence>
<evidence type="ECO:0000256" key="5">
    <source>
        <dbReference type="ARBA" id="ARBA00023043"/>
    </source>
</evidence>
<dbReference type="SUPFAM" id="SSF47769">
    <property type="entry name" value="SAM/Pointed domain"/>
    <property type="match status" value="2"/>
</dbReference>
<dbReference type="PANTHER" id="PTHR24171:SF9">
    <property type="entry name" value="ANKYRIN REPEAT DOMAIN-CONTAINING PROTEIN 39"/>
    <property type="match status" value="1"/>
</dbReference>
<feature type="repeat" description="ANK" evidence="8">
    <location>
        <begin position="145"/>
        <end position="177"/>
    </location>
</feature>
<comment type="caution">
    <text evidence="10">The sequence shown here is derived from an EMBL/GenBank/DDBJ whole genome shotgun (WGS) entry which is preliminary data.</text>
</comment>
<dbReference type="AlphaFoldDB" id="A0AAU9JZ12"/>
<dbReference type="Gene3D" id="1.25.40.20">
    <property type="entry name" value="Ankyrin repeat-containing domain"/>
    <property type="match status" value="1"/>
</dbReference>
<gene>
    <name evidence="10" type="ORF">BSTOLATCC_MIC57200</name>
</gene>
<keyword evidence="3" id="KW-0548">Nucleotidyltransferase</keyword>
<comment type="similarity">
    <text evidence="6">Belongs to the ARTD/PARP family.</text>
</comment>
<dbReference type="InterPro" id="IPR013761">
    <property type="entry name" value="SAM/pointed_sf"/>
</dbReference>
<dbReference type="PROSITE" id="PS50105">
    <property type="entry name" value="SAM_DOMAIN"/>
    <property type="match status" value="2"/>
</dbReference>
<evidence type="ECO:0000259" key="9">
    <source>
        <dbReference type="PROSITE" id="PS50105"/>
    </source>
</evidence>
<dbReference type="InterPro" id="IPR036770">
    <property type="entry name" value="Ankyrin_rpt-contain_sf"/>
</dbReference>
<evidence type="ECO:0000313" key="11">
    <source>
        <dbReference type="Proteomes" id="UP001162131"/>
    </source>
</evidence>
<keyword evidence="5 8" id="KW-0040">ANK repeat</keyword>
<dbReference type="Gene3D" id="1.10.150.50">
    <property type="entry name" value="Transcription Factor, Ets-1"/>
    <property type="match status" value="2"/>
</dbReference>
<feature type="repeat" description="ANK" evidence="8">
    <location>
        <begin position="78"/>
        <end position="110"/>
    </location>
</feature>
<dbReference type="EC" id="2.4.2.30" evidence="1"/>
<dbReference type="PANTHER" id="PTHR24171">
    <property type="entry name" value="ANKYRIN REPEAT DOMAIN-CONTAINING PROTEIN 39-RELATED"/>
    <property type="match status" value="1"/>
</dbReference>
<protein>
    <recommendedName>
        <fullName evidence="1">NAD(+) ADP-ribosyltransferase</fullName>
        <ecNumber evidence="1">2.4.2.30</ecNumber>
    </recommendedName>
</protein>
<dbReference type="PROSITE" id="PS50088">
    <property type="entry name" value="ANK_REPEAT"/>
    <property type="match status" value="3"/>
</dbReference>
<evidence type="ECO:0000256" key="6">
    <source>
        <dbReference type="ARBA" id="ARBA00024347"/>
    </source>
</evidence>